<protein>
    <submittedName>
        <fullName evidence="1">Uncharacterized protein</fullName>
    </submittedName>
</protein>
<dbReference type="AlphaFoldDB" id="A0A455T3L8"/>
<dbReference type="EMBL" id="AP019377">
    <property type="protein sequence ID" value="BBH94420.1"/>
    <property type="molecule type" value="Genomic_DNA"/>
</dbReference>
<accession>A0A455T3L8</accession>
<organism evidence="1">
    <name type="scientific">Thermogemmatispora argillosa</name>
    <dbReference type="NCBI Taxonomy" id="2045280"/>
    <lineage>
        <taxon>Bacteria</taxon>
        <taxon>Bacillati</taxon>
        <taxon>Chloroflexota</taxon>
        <taxon>Ktedonobacteria</taxon>
        <taxon>Thermogemmatisporales</taxon>
        <taxon>Thermogemmatisporaceae</taxon>
        <taxon>Thermogemmatispora</taxon>
    </lineage>
</organism>
<sequence length="102" mass="10789">MSYKNHCQDLLLRKYLSIPFPQKNLSISALLGLPGTGGAPADHAADPLSWENSVTVDDRAGVLDVARVKSAGEKPPYPLVVSTTNCDFLPGDPVNPNATSSV</sequence>
<proteinExistence type="predicted"/>
<reference evidence="1" key="1">
    <citation type="submission" date="2018-12" db="EMBL/GenBank/DDBJ databases">
        <title>Novel natural products biosynthetic potential of the class Ktedonobacteria.</title>
        <authorList>
            <person name="Zheng Y."/>
            <person name="Saitou A."/>
            <person name="Wang C.M."/>
            <person name="Toyoda A."/>
            <person name="Minakuchi Y."/>
            <person name="Sekiguchi Y."/>
            <person name="Ueda K."/>
            <person name="Takano H."/>
            <person name="Sakai Y."/>
            <person name="Yokota A."/>
            <person name="Yabe S."/>
        </authorList>
    </citation>
    <scope>NUCLEOTIDE SEQUENCE</scope>
    <source>
        <strain evidence="1">A3-2</strain>
    </source>
</reference>
<name>A0A455T3L8_9CHLR</name>
<gene>
    <name evidence="1" type="ORF">KTA_26190</name>
</gene>
<evidence type="ECO:0000313" key="1">
    <source>
        <dbReference type="EMBL" id="BBH94420.1"/>
    </source>
</evidence>